<dbReference type="InterPro" id="IPR019235">
    <property type="entry name" value="DUF2178_TM"/>
</dbReference>
<accession>A0A949TVH5</accession>
<keyword evidence="1" id="KW-0812">Transmembrane</keyword>
<feature type="transmembrane region" description="Helical" evidence="1">
    <location>
        <begin position="42"/>
        <end position="61"/>
    </location>
</feature>
<reference evidence="2" key="1">
    <citation type="submission" date="2020-12" db="EMBL/GenBank/DDBJ databases">
        <title>Clostridium thailandense sp. nov., a novel acetogenic bacterium isolated from peat land soil in Thailand.</title>
        <authorList>
            <person name="Chaikitkaew S."/>
            <person name="Birkeland N.K."/>
        </authorList>
    </citation>
    <scope>NUCLEOTIDE SEQUENCE</scope>
    <source>
        <strain evidence="2">PL3</strain>
    </source>
</reference>
<keyword evidence="1" id="KW-0472">Membrane</keyword>
<evidence type="ECO:0000313" key="3">
    <source>
        <dbReference type="Proteomes" id="UP000694308"/>
    </source>
</evidence>
<keyword evidence="3" id="KW-1185">Reference proteome</keyword>
<protein>
    <recommendedName>
        <fullName evidence="4">DUF2178 domain-containing protein</fullName>
    </recommendedName>
</protein>
<name>A0A949TVH5_9CLOT</name>
<organism evidence="2 3">
    <name type="scientific">Clostridium thailandense</name>
    <dbReference type="NCBI Taxonomy" id="2794346"/>
    <lineage>
        <taxon>Bacteria</taxon>
        <taxon>Bacillati</taxon>
        <taxon>Bacillota</taxon>
        <taxon>Clostridia</taxon>
        <taxon>Eubacteriales</taxon>
        <taxon>Clostridiaceae</taxon>
        <taxon>Clostridium</taxon>
    </lineage>
</organism>
<gene>
    <name evidence="2" type="ORF">I6U48_02265</name>
</gene>
<evidence type="ECO:0000256" key="1">
    <source>
        <dbReference type="SAM" id="Phobius"/>
    </source>
</evidence>
<dbReference type="EMBL" id="JAEEGC010000008">
    <property type="protein sequence ID" value="MBV7271738.1"/>
    <property type="molecule type" value="Genomic_DNA"/>
</dbReference>
<dbReference type="Pfam" id="PF09946">
    <property type="entry name" value="DUF2178"/>
    <property type="match status" value="1"/>
</dbReference>
<dbReference type="RefSeq" id="WP_218318777.1">
    <property type="nucleotide sequence ID" value="NZ_JAEEGC010000008.1"/>
</dbReference>
<feature type="transmembrane region" description="Helical" evidence="1">
    <location>
        <begin position="119"/>
        <end position="141"/>
    </location>
</feature>
<dbReference type="Proteomes" id="UP000694308">
    <property type="component" value="Unassembled WGS sequence"/>
</dbReference>
<evidence type="ECO:0000313" key="2">
    <source>
        <dbReference type="EMBL" id="MBV7271738.1"/>
    </source>
</evidence>
<comment type="caution">
    <text evidence="2">The sequence shown here is derived from an EMBL/GenBank/DDBJ whole genome shotgun (WGS) entry which is preliminary data.</text>
</comment>
<evidence type="ECO:0008006" key="4">
    <source>
        <dbReference type="Google" id="ProtNLM"/>
    </source>
</evidence>
<feature type="transmembrane region" description="Helical" evidence="1">
    <location>
        <begin position="89"/>
        <end position="113"/>
    </location>
</feature>
<feature type="transmembrane region" description="Helical" evidence="1">
    <location>
        <begin position="12"/>
        <end position="30"/>
    </location>
</feature>
<proteinExistence type="predicted"/>
<keyword evidence="1" id="KW-1133">Transmembrane helix</keyword>
<sequence>MRTSKLGVDFIGFIRTTIIGLIGGAIYLYSNSQGITGGGMRFTKVFSSMFIIIGIAGIILTKFFENNPIKSIGVVNKDDEMQKLIRYKAAYAAFEITMSAIMIFIMLIAAEIIKLTMPLYMIGIVLLVAMGVINIVSIVIYSNKMS</sequence>
<dbReference type="AlphaFoldDB" id="A0A949TVH5"/>